<dbReference type="EMBL" id="JASCZI010211614">
    <property type="protein sequence ID" value="MED6195116.1"/>
    <property type="molecule type" value="Genomic_DNA"/>
</dbReference>
<dbReference type="SUPFAM" id="SSF81383">
    <property type="entry name" value="F-box domain"/>
    <property type="match status" value="1"/>
</dbReference>
<dbReference type="InterPro" id="IPR001810">
    <property type="entry name" value="F-box_dom"/>
</dbReference>
<protein>
    <recommendedName>
        <fullName evidence="1">F-box domain-containing protein</fullName>
    </recommendedName>
</protein>
<evidence type="ECO:0000313" key="2">
    <source>
        <dbReference type="EMBL" id="MED6195116.1"/>
    </source>
</evidence>
<dbReference type="Pfam" id="PF00646">
    <property type="entry name" value="F-box"/>
    <property type="match status" value="1"/>
</dbReference>
<dbReference type="Gene3D" id="1.20.1280.50">
    <property type="match status" value="1"/>
</dbReference>
<accession>A0ABU6XCM7</accession>
<dbReference type="Pfam" id="PF07734">
    <property type="entry name" value="FBA_1"/>
    <property type="match status" value="1"/>
</dbReference>
<gene>
    <name evidence="2" type="ORF">PIB30_035043</name>
</gene>
<dbReference type="InterPro" id="IPR050796">
    <property type="entry name" value="SCF_F-box_component"/>
</dbReference>
<dbReference type="InterPro" id="IPR006527">
    <property type="entry name" value="F-box-assoc_dom_typ1"/>
</dbReference>
<evidence type="ECO:0000259" key="1">
    <source>
        <dbReference type="SMART" id="SM00256"/>
    </source>
</evidence>
<dbReference type="PANTHER" id="PTHR31672">
    <property type="entry name" value="BNACNNG10540D PROTEIN"/>
    <property type="match status" value="1"/>
</dbReference>
<keyword evidence="3" id="KW-1185">Reference proteome</keyword>
<comment type="caution">
    <text evidence="2">The sequence shown here is derived from an EMBL/GenBank/DDBJ whole genome shotgun (WGS) entry which is preliminary data.</text>
</comment>
<proteinExistence type="predicted"/>
<dbReference type="Proteomes" id="UP001341840">
    <property type="component" value="Unassembled WGS sequence"/>
</dbReference>
<name>A0ABU6XCM7_9FABA</name>
<evidence type="ECO:0000313" key="3">
    <source>
        <dbReference type="Proteomes" id="UP001341840"/>
    </source>
</evidence>
<organism evidence="2 3">
    <name type="scientific">Stylosanthes scabra</name>
    <dbReference type="NCBI Taxonomy" id="79078"/>
    <lineage>
        <taxon>Eukaryota</taxon>
        <taxon>Viridiplantae</taxon>
        <taxon>Streptophyta</taxon>
        <taxon>Embryophyta</taxon>
        <taxon>Tracheophyta</taxon>
        <taxon>Spermatophyta</taxon>
        <taxon>Magnoliopsida</taxon>
        <taxon>eudicotyledons</taxon>
        <taxon>Gunneridae</taxon>
        <taxon>Pentapetalae</taxon>
        <taxon>rosids</taxon>
        <taxon>fabids</taxon>
        <taxon>Fabales</taxon>
        <taxon>Fabaceae</taxon>
        <taxon>Papilionoideae</taxon>
        <taxon>50 kb inversion clade</taxon>
        <taxon>dalbergioids sensu lato</taxon>
        <taxon>Dalbergieae</taxon>
        <taxon>Pterocarpus clade</taxon>
        <taxon>Stylosanthes</taxon>
    </lineage>
</organism>
<dbReference type="SMART" id="SM00256">
    <property type="entry name" value="FBOX"/>
    <property type="match status" value="1"/>
</dbReference>
<dbReference type="PANTHER" id="PTHR31672:SF13">
    <property type="entry name" value="F-BOX PROTEIN CPR30-LIKE"/>
    <property type="match status" value="1"/>
</dbReference>
<dbReference type="InterPro" id="IPR036047">
    <property type="entry name" value="F-box-like_dom_sf"/>
</dbReference>
<reference evidence="2 3" key="1">
    <citation type="journal article" date="2023" name="Plants (Basel)">
        <title>Bridging the Gap: Combining Genomics and Transcriptomics Approaches to Understand Stylosanthes scabra, an Orphan Legume from the Brazilian Caatinga.</title>
        <authorList>
            <person name="Ferreira-Neto J.R.C."/>
            <person name="da Silva M.D."/>
            <person name="Binneck E."/>
            <person name="de Melo N.F."/>
            <person name="da Silva R.H."/>
            <person name="de Melo A.L.T.M."/>
            <person name="Pandolfi V."/>
            <person name="Bustamante F.O."/>
            <person name="Brasileiro-Vidal A.C."/>
            <person name="Benko-Iseppon A.M."/>
        </authorList>
    </citation>
    <scope>NUCLEOTIDE SEQUENCE [LARGE SCALE GENOMIC DNA]</scope>
    <source>
        <tissue evidence="2">Leaves</tissue>
    </source>
</reference>
<feature type="domain" description="F-box" evidence="1">
    <location>
        <begin position="12"/>
        <end position="52"/>
    </location>
</feature>
<sequence>MENKVKCINDLLPLELILAILLRIPIKYLARAKCVSKLWNTLISDLSFAKSHLDHSLAPTHTYIFIENYSEAYSLNLEPLLLEDNHGLDAIGVSLLFKKPTCNFCYLGSCRGLVLLEREPKFLVLWNPLINSSKRISFSHMFNAAIRYSGDVDFLVSLDALLYGFGYDASQDDYIVVVAYEGEDGENHFDLCCLGSNLWINLDSALPKPMKMFDWRSQGLFCNGVIHWYINNCGGEILMFDLKERTFSKISCNFLKTEIWVMKEYKVQSSWTLYEIPFQSFLPRYLSGNGDIIGSSPISFDRIGFYIYDGELVKPIQYGNGVDVLSISYPSSSIVYTDSLLPVPTDNKMKQVAELELVQEEEEEQRFLSVARVLVNQVYDMRPHTEPCCAEVMLDSLFPVEASE</sequence>